<evidence type="ECO:0000256" key="7">
    <source>
        <dbReference type="RuleBase" id="RU369079"/>
    </source>
</evidence>
<comment type="similarity">
    <text evidence="7">Belongs to the TRAP transporter small permease family.</text>
</comment>
<dbReference type="GO" id="GO:0005886">
    <property type="term" value="C:plasma membrane"/>
    <property type="evidence" value="ECO:0007669"/>
    <property type="project" value="UniProtKB-SubCell"/>
</dbReference>
<evidence type="ECO:0000313" key="9">
    <source>
        <dbReference type="EMBL" id="MBB3141429.1"/>
    </source>
</evidence>
<evidence type="ECO:0000256" key="2">
    <source>
        <dbReference type="ARBA" id="ARBA00022448"/>
    </source>
</evidence>
<dbReference type="InterPro" id="IPR055348">
    <property type="entry name" value="DctQ"/>
</dbReference>
<evidence type="ECO:0000256" key="6">
    <source>
        <dbReference type="ARBA" id="ARBA00023136"/>
    </source>
</evidence>
<keyword evidence="10" id="KW-1185">Reference proteome</keyword>
<comment type="function">
    <text evidence="7">Part of the tripartite ATP-independent periplasmic (TRAP) transport system.</text>
</comment>
<organism evidence="9 10">
    <name type="scientific">Halomonas organivorans</name>
    <dbReference type="NCBI Taxonomy" id="257772"/>
    <lineage>
        <taxon>Bacteria</taxon>
        <taxon>Pseudomonadati</taxon>
        <taxon>Pseudomonadota</taxon>
        <taxon>Gammaproteobacteria</taxon>
        <taxon>Oceanospirillales</taxon>
        <taxon>Halomonadaceae</taxon>
        <taxon>Halomonas</taxon>
    </lineage>
</organism>
<name>A0A7W5BZ21_9GAMM</name>
<comment type="subunit">
    <text evidence="7">The complex comprises the extracytoplasmic solute receptor protein and the two transmembrane proteins.</text>
</comment>
<keyword evidence="4 7" id="KW-0812">Transmembrane</keyword>
<feature type="transmembrane region" description="Helical" evidence="7">
    <location>
        <begin position="86"/>
        <end position="107"/>
    </location>
</feature>
<evidence type="ECO:0000256" key="5">
    <source>
        <dbReference type="ARBA" id="ARBA00022989"/>
    </source>
</evidence>
<keyword evidence="3" id="KW-1003">Cell membrane</keyword>
<dbReference type="GO" id="GO:0022857">
    <property type="term" value="F:transmembrane transporter activity"/>
    <property type="evidence" value="ECO:0007669"/>
    <property type="project" value="UniProtKB-UniRule"/>
</dbReference>
<dbReference type="Pfam" id="PF04290">
    <property type="entry name" value="DctQ"/>
    <property type="match status" value="1"/>
</dbReference>
<dbReference type="EMBL" id="JACHXM010000009">
    <property type="protein sequence ID" value="MBB3141429.1"/>
    <property type="molecule type" value="Genomic_DNA"/>
</dbReference>
<evidence type="ECO:0000313" key="10">
    <source>
        <dbReference type="Proteomes" id="UP000525987"/>
    </source>
</evidence>
<comment type="caution">
    <text evidence="9">The sequence shown here is derived from an EMBL/GenBank/DDBJ whole genome shotgun (WGS) entry which is preliminary data.</text>
</comment>
<evidence type="ECO:0000256" key="1">
    <source>
        <dbReference type="ARBA" id="ARBA00004651"/>
    </source>
</evidence>
<evidence type="ECO:0000259" key="8">
    <source>
        <dbReference type="Pfam" id="PF04290"/>
    </source>
</evidence>
<keyword evidence="2 7" id="KW-0813">Transport</keyword>
<gene>
    <name evidence="9" type="ORF">FHR96_002308</name>
</gene>
<evidence type="ECO:0000256" key="4">
    <source>
        <dbReference type="ARBA" id="ARBA00022692"/>
    </source>
</evidence>
<proteinExistence type="inferred from homology"/>
<dbReference type="RefSeq" id="WP_183387803.1">
    <property type="nucleotide sequence ID" value="NZ_JACHXM010000009.1"/>
</dbReference>
<dbReference type="Proteomes" id="UP000525987">
    <property type="component" value="Unassembled WGS sequence"/>
</dbReference>
<sequence length="165" mass="17305">MENVLRRLSIGCAVAGGAIVLAMIAMSLVSLVGRKLFSAPVPGDIELLQMSIAVAVAAFLPLCEMNDSHIRVDLTAGLFTPVANRILLGVSHVALAGIAALLAWRTALMAADSYAYGAISTMLSVPLWIPQFALVPGLLLLSLCALYRGVVSVGTRLDDDSEVRS</sequence>
<feature type="transmembrane region" description="Helical" evidence="7">
    <location>
        <begin position="45"/>
        <end position="65"/>
    </location>
</feature>
<feature type="domain" description="Tripartite ATP-independent periplasmic transporters DctQ component" evidence="8">
    <location>
        <begin position="23"/>
        <end position="148"/>
    </location>
</feature>
<keyword evidence="7" id="KW-0997">Cell inner membrane</keyword>
<protein>
    <recommendedName>
        <fullName evidence="7">TRAP transporter small permease protein</fullName>
    </recommendedName>
</protein>
<reference evidence="9 10" key="1">
    <citation type="submission" date="2020-08" db="EMBL/GenBank/DDBJ databases">
        <title>Genomic Encyclopedia of Type Strains, Phase III (KMG-III): the genomes of soil and plant-associated and newly described type strains.</title>
        <authorList>
            <person name="Whitman W."/>
        </authorList>
    </citation>
    <scope>NUCLEOTIDE SEQUENCE [LARGE SCALE GENOMIC DNA]</scope>
    <source>
        <strain evidence="9 10">CECT 5995</strain>
    </source>
</reference>
<feature type="transmembrane region" description="Helical" evidence="7">
    <location>
        <begin position="127"/>
        <end position="147"/>
    </location>
</feature>
<evidence type="ECO:0000256" key="3">
    <source>
        <dbReference type="ARBA" id="ARBA00022475"/>
    </source>
</evidence>
<keyword evidence="5 7" id="KW-1133">Transmembrane helix</keyword>
<keyword evidence="6 7" id="KW-0472">Membrane</keyword>
<comment type="subcellular location">
    <subcellularLocation>
        <location evidence="7">Cell inner membrane</location>
        <topology evidence="7">Multi-pass membrane protein</topology>
    </subcellularLocation>
    <subcellularLocation>
        <location evidence="1">Cell membrane</location>
        <topology evidence="1">Multi-pass membrane protein</topology>
    </subcellularLocation>
</comment>
<feature type="transmembrane region" description="Helical" evidence="7">
    <location>
        <begin position="12"/>
        <end position="33"/>
    </location>
</feature>
<dbReference type="AlphaFoldDB" id="A0A7W5BZ21"/>
<accession>A0A7W5BZ21</accession>